<keyword evidence="2" id="KW-1133">Transmembrane helix</keyword>
<feature type="compositionally biased region" description="Pro residues" evidence="1">
    <location>
        <begin position="1"/>
        <end position="19"/>
    </location>
</feature>
<keyword evidence="2" id="KW-0812">Transmembrane</keyword>
<organism evidence="3">
    <name type="scientific">Neobodo designis</name>
    <name type="common">Flagellated protozoan</name>
    <name type="synonym">Bodo designis</name>
    <dbReference type="NCBI Taxonomy" id="312471"/>
    <lineage>
        <taxon>Eukaryota</taxon>
        <taxon>Discoba</taxon>
        <taxon>Euglenozoa</taxon>
        <taxon>Kinetoplastea</taxon>
        <taxon>Metakinetoplastina</taxon>
        <taxon>Neobodonida</taxon>
        <taxon>Neobodo</taxon>
    </lineage>
</organism>
<accession>A0A7S1PU92</accession>
<reference evidence="3" key="1">
    <citation type="submission" date="2021-01" db="EMBL/GenBank/DDBJ databases">
        <authorList>
            <person name="Corre E."/>
            <person name="Pelletier E."/>
            <person name="Niang G."/>
            <person name="Scheremetjew M."/>
            <person name="Finn R."/>
            <person name="Kale V."/>
            <person name="Holt S."/>
            <person name="Cochrane G."/>
            <person name="Meng A."/>
            <person name="Brown T."/>
            <person name="Cohen L."/>
        </authorList>
    </citation>
    <scope>NUCLEOTIDE SEQUENCE</scope>
    <source>
        <strain evidence="3">CCAP 1951/1</strain>
    </source>
</reference>
<feature type="region of interest" description="Disordered" evidence="1">
    <location>
        <begin position="1"/>
        <end position="23"/>
    </location>
</feature>
<proteinExistence type="predicted"/>
<feature type="region of interest" description="Disordered" evidence="1">
    <location>
        <begin position="154"/>
        <end position="200"/>
    </location>
</feature>
<feature type="region of interest" description="Disordered" evidence="1">
    <location>
        <begin position="31"/>
        <end position="50"/>
    </location>
</feature>
<evidence type="ECO:0000313" key="3">
    <source>
        <dbReference type="EMBL" id="CAD9099483.1"/>
    </source>
</evidence>
<dbReference type="AlphaFoldDB" id="A0A7S1PU92"/>
<evidence type="ECO:0000256" key="1">
    <source>
        <dbReference type="SAM" id="MobiDB-lite"/>
    </source>
</evidence>
<name>A0A7S1PU92_NEODS</name>
<dbReference type="EMBL" id="HBGF01009679">
    <property type="protein sequence ID" value="CAD9099483.1"/>
    <property type="molecule type" value="Transcribed_RNA"/>
</dbReference>
<feature type="compositionally biased region" description="Low complexity" evidence="1">
    <location>
        <begin position="172"/>
        <end position="187"/>
    </location>
</feature>
<protein>
    <submittedName>
        <fullName evidence="3">Uncharacterized protein</fullName>
    </submittedName>
</protein>
<evidence type="ECO:0000256" key="2">
    <source>
        <dbReference type="SAM" id="Phobius"/>
    </source>
</evidence>
<keyword evidence="2" id="KW-0472">Membrane</keyword>
<gene>
    <name evidence="3" type="ORF">NDES1114_LOCUS6425</name>
</gene>
<feature type="transmembrane region" description="Helical" evidence="2">
    <location>
        <begin position="62"/>
        <end position="85"/>
    </location>
</feature>
<feature type="compositionally biased region" description="Low complexity" evidence="1">
    <location>
        <begin position="35"/>
        <end position="50"/>
    </location>
</feature>
<sequence>MPPPPPTPPPTPPGTPPPHHAFGTLTASITESETRATAPAPGGRPAAAAGDVSVDGATLATYLGGAVLVALLIGGVVLAVPRVALAWRRRRRGGGDDDGPTAPMRDRTNEYRWYEDAEAVAHDIEARGDGVQRDGPGLLAVPLLATPAAVADPFASPAAPQPTVPQSEGLGTPSSTASAPATATHTSRNPLEANGNAGWL</sequence>